<organism evidence="1 2">
    <name type="scientific">Populus alba x Populus x berolinensis</name>
    <dbReference type="NCBI Taxonomy" id="444605"/>
    <lineage>
        <taxon>Eukaryota</taxon>
        <taxon>Viridiplantae</taxon>
        <taxon>Streptophyta</taxon>
        <taxon>Embryophyta</taxon>
        <taxon>Tracheophyta</taxon>
        <taxon>Spermatophyta</taxon>
        <taxon>Magnoliopsida</taxon>
        <taxon>eudicotyledons</taxon>
        <taxon>Gunneridae</taxon>
        <taxon>Pentapetalae</taxon>
        <taxon>rosids</taxon>
        <taxon>fabids</taxon>
        <taxon>Malpighiales</taxon>
        <taxon>Salicaceae</taxon>
        <taxon>Saliceae</taxon>
        <taxon>Populus</taxon>
    </lineage>
</organism>
<gene>
    <name evidence="1" type="ORF">NC653_014510</name>
</gene>
<dbReference type="AlphaFoldDB" id="A0AAD6QX53"/>
<evidence type="ECO:0000313" key="1">
    <source>
        <dbReference type="EMBL" id="KAJ6998339.1"/>
    </source>
</evidence>
<evidence type="ECO:0000313" key="2">
    <source>
        <dbReference type="Proteomes" id="UP001164929"/>
    </source>
</evidence>
<keyword evidence="2" id="KW-1185">Reference proteome</keyword>
<protein>
    <submittedName>
        <fullName evidence="1">Uncharacterized protein</fullName>
    </submittedName>
</protein>
<comment type="caution">
    <text evidence="1">The sequence shown here is derived from an EMBL/GenBank/DDBJ whole genome shotgun (WGS) entry which is preliminary data.</text>
</comment>
<accession>A0AAD6QX53</accession>
<proteinExistence type="predicted"/>
<reference evidence="1" key="1">
    <citation type="journal article" date="2023" name="Mol. Ecol. Resour.">
        <title>Chromosome-level genome assembly of a triploid poplar Populus alba 'Berolinensis'.</title>
        <authorList>
            <person name="Chen S."/>
            <person name="Yu Y."/>
            <person name="Wang X."/>
            <person name="Wang S."/>
            <person name="Zhang T."/>
            <person name="Zhou Y."/>
            <person name="He R."/>
            <person name="Meng N."/>
            <person name="Wang Y."/>
            <person name="Liu W."/>
            <person name="Liu Z."/>
            <person name="Liu J."/>
            <person name="Guo Q."/>
            <person name="Huang H."/>
            <person name="Sederoff R.R."/>
            <person name="Wang G."/>
            <person name="Qu G."/>
            <person name="Chen S."/>
        </authorList>
    </citation>
    <scope>NUCLEOTIDE SEQUENCE</scope>
    <source>
        <strain evidence="1">SC-2020</strain>
    </source>
</reference>
<dbReference type="Proteomes" id="UP001164929">
    <property type="component" value="Chromosome 5"/>
</dbReference>
<dbReference type="EMBL" id="JAQIZT010000005">
    <property type="protein sequence ID" value="KAJ6998339.1"/>
    <property type="molecule type" value="Genomic_DNA"/>
</dbReference>
<name>A0AAD6QX53_9ROSI</name>
<sequence length="106" mass="12243">MCLIKDCSLAQVVRKVLFNSREKRSFFEAGSVPWVSQHGLYASRDRDAWCYRHGGGWQRVAGSKYGGRRGTLGYFTPETLNSYNPRRSFFSLFDCQESCREASERE</sequence>